<evidence type="ECO:0000313" key="6">
    <source>
        <dbReference type="Proteomes" id="UP000472277"/>
    </source>
</evidence>
<comment type="subcellular location">
    <subcellularLocation>
        <location evidence="1">Membrane</location>
        <topology evidence="1">Multi-pass membrane protein</topology>
    </subcellularLocation>
</comment>
<name>A0A673YJC9_SALTR</name>
<dbReference type="GeneTree" id="ENSGT00530000063506"/>
<dbReference type="Ensembl" id="ENSSTUT00000036303.1">
    <property type="protein sequence ID" value="ENSSTUP00000034741.1"/>
    <property type="gene ID" value="ENSSTUG00000014807.1"/>
</dbReference>
<keyword evidence="2" id="KW-0812">Transmembrane</keyword>
<keyword evidence="3" id="KW-1133">Transmembrane helix</keyword>
<dbReference type="PANTHER" id="PTHR12428">
    <property type="entry name" value="OXA1"/>
    <property type="match status" value="1"/>
</dbReference>
<dbReference type="PANTHER" id="PTHR12428:SF65">
    <property type="entry name" value="CYTOCHROME C OXIDASE ASSEMBLY PROTEIN COX18, MITOCHONDRIAL"/>
    <property type="match status" value="1"/>
</dbReference>
<keyword evidence="6" id="KW-1185">Reference proteome</keyword>
<evidence type="ECO:0000256" key="2">
    <source>
        <dbReference type="ARBA" id="ARBA00022692"/>
    </source>
</evidence>
<sequence>FQAVSQPAMIGSPIWQRTIGPASLGCQINFMFQPGRPVSTTSRRGRYESIADSTPVHLTEQPLRHIHQNTGLPWWASTVCTTVPLRTVVTLPPGAYKVVILTKALEIAELAKRLRLDEKTLYQFKKNLKRIVSELYAGDNCHPFKASLLVWVQLPMWVLGVSDDLTVGGALWFFNLTLYDSTCLPGLFSLRRTEASRFQKYVTNFVRGITLVMMLCVSIRAHSMTLYWLTSSCVGLGHNLLLRSPHFRRLCGIASTRSNSDTPYRDIASSFVSKHIKSKRVGHH</sequence>
<evidence type="ECO:0000256" key="4">
    <source>
        <dbReference type="ARBA" id="ARBA00023136"/>
    </source>
</evidence>
<dbReference type="GO" id="GO:0005743">
    <property type="term" value="C:mitochondrial inner membrane"/>
    <property type="evidence" value="ECO:0007669"/>
    <property type="project" value="TreeGrafter"/>
</dbReference>
<dbReference type="OMA" id="LPWWAST"/>
<accession>A0A673YJC9</accession>
<reference evidence="5" key="2">
    <citation type="submission" date="2025-09" db="UniProtKB">
        <authorList>
            <consortium name="Ensembl"/>
        </authorList>
    </citation>
    <scope>IDENTIFICATION</scope>
</reference>
<protein>
    <submittedName>
        <fullName evidence="5">Cytochrome c oxidase assembly factor COX18</fullName>
    </submittedName>
</protein>
<organism evidence="5 6">
    <name type="scientific">Salmo trutta</name>
    <name type="common">Brown trout</name>
    <dbReference type="NCBI Taxonomy" id="8032"/>
    <lineage>
        <taxon>Eukaryota</taxon>
        <taxon>Metazoa</taxon>
        <taxon>Chordata</taxon>
        <taxon>Craniata</taxon>
        <taxon>Vertebrata</taxon>
        <taxon>Euteleostomi</taxon>
        <taxon>Actinopterygii</taxon>
        <taxon>Neopterygii</taxon>
        <taxon>Teleostei</taxon>
        <taxon>Protacanthopterygii</taxon>
        <taxon>Salmoniformes</taxon>
        <taxon>Salmonidae</taxon>
        <taxon>Salmoninae</taxon>
        <taxon>Salmo</taxon>
    </lineage>
</organism>
<dbReference type="InParanoid" id="A0A673YJC9"/>
<dbReference type="Proteomes" id="UP000472277">
    <property type="component" value="Chromosome 3"/>
</dbReference>
<keyword evidence="4" id="KW-0472">Membrane</keyword>
<reference evidence="5" key="1">
    <citation type="submission" date="2025-08" db="UniProtKB">
        <authorList>
            <consortium name="Ensembl"/>
        </authorList>
    </citation>
    <scope>IDENTIFICATION</scope>
</reference>
<proteinExistence type="predicted"/>
<dbReference type="GO" id="GO:0032977">
    <property type="term" value="F:membrane insertase activity"/>
    <property type="evidence" value="ECO:0007669"/>
    <property type="project" value="InterPro"/>
</dbReference>
<dbReference type="InterPro" id="IPR001708">
    <property type="entry name" value="YidC/ALB3/OXA1/COX18"/>
</dbReference>
<evidence type="ECO:0000256" key="1">
    <source>
        <dbReference type="ARBA" id="ARBA00004141"/>
    </source>
</evidence>
<dbReference type="AlphaFoldDB" id="A0A673YJC9"/>
<dbReference type="GO" id="GO:0032979">
    <property type="term" value="P:protein insertion into mitochondrial inner membrane from matrix"/>
    <property type="evidence" value="ECO:0007669"/>
    <property type="project" value="TreeGrafter"/>
</dbReference>
<dbReference type="CDD" id="cd20069">
    <property type="entry name" value="5TM_Oxa1-like"/>
    <property type="match status" value="1"/>
</dbReference>
<evidence type="ECO:0000313" key="5">
    <source>
        <dbReference type="Ensembl" id="ENSSTUP00000034741.1"/>
    </source>
</evidence>
<dbReference type="GO" id="GO:0033617">
    <property type="term" value="P:mitochondrial respiratory chain complex IV assembly"/>
    <property type="evidence" value="ECO:0007669"/>
    <property type="project" value="TreeGrafter"/>
</dbReference>
<gene>
    <name evidence="5" type="primary">COX18</name>
</gene>
<evidence type="ECO:0000256" key="3">
    <source>
        <dbReference type="ARBA" id="ARBA00022989"/>
    </source>
</evidence>